<dbReference type="Proteomes" id="UP000814128">
    <property type="component" value="Unassembled WGS sequence"/>
</dbReference>
<organism evidence="1 2">
    <name type="scientific">Vararia minispora EC-137</name>
    <dbReference type="NCBI Taxonomy" id="1314806"/>
    <lineage>
        <taxon>Eukaryota</taxon>
        <taxon>Fungi</taxon>
        <taxon>Dikarya</taxon>
        <taxon>Basidiomycota</taxon>
        <taxon>Agaricomycotina</taxon>
        <taxon>Agaricomycetes</taxon>
        <taxon>Russulales</taxon>
        <taxon>Lachnocladiaceae</taxon>
        <taxon>Vararia</taxon>
    </lineage>
</organism>
<accession>A0ACB8Q845</accession>
<dbReference type="EMBL" id="MU273831">
    <property type="protein sequence ID" value="KAI0027840.1"/>
    <property type="molecule type" value="Genomic_DNA"/>
</dbReference>
<proteinExistence type="predicted"/>
<keyword evidence="2" id="KW-1185">Reference proteome</keyword>
<evidence type="ECO:0000313" key="2">
    <source>
        <dbReference type="Proteomes" id="UP000814128"/>
    </source>
</evidence>
<comment type="caution">
    <text evidence="1">The sequence shown here is derived from an EMBL/GenBank/DDBJ whole genome shotgun (WGS) entry which is preliminary data.</text>
</comment>
<name>A0ACB8Q845_9AGAM</name>
<sequence length="400" mass="46010">MPTKRRATVSKSSNPAEKNTPPTVKGRAHRRTSSKRVKQLPDSDHLDSDEQFTSADEGDDYKGKNDEDGLAEELDSDALDDDDGHAHKRKRASAPKKSPRKAAVRKRRRRDESEEDEWDEEDIGEGCEVVGKVVQAPKTGRVPPGQISKNTFDFLSQLMKPECNDRQWYGTLVILCLFYFHPFRIYYVTEPVYRLAEQEWKDFVDKFTENIVEVDPQVPPLPPKDVIHRIYRDVRFRADKTPYKTNLSATFSRSGRKGIFAVFKPGDQSLLAAGSWCPGRNELQTIRTHIQRNSSRLRRVLSAPRFIELFGEPKPGARRSIFGLDDELKVAPKGIDKNHKDIDLLKCRSFAVVHYFSDKDVLKPDFREQIMEVVRVVRPLVYWFVLRYFPASTLADYPLA</sequence>
<evidence type="ECO:0000313" key="1">
    <source>
        <dbReference type="EMBL" id="KAI0027840.1"/>
    </source>
</evidence>
<gene>
    <name evidence="1" type="ORF">K488DRAFT_60325</name>
</gene>
<reference evidence="1" key="1">
    <citation type="submission" date="2021-02" db="EMBL/GenBank/DDBJ databases">
        <authorList>
            <consortium name="DOE Joint Genome Institute"/>
            <person name="Ahrendt S."/>
            <person name="Looney B.P."/>
            <person name="Miyauchi S."/>
            <person name="Morin E."/>
            <person name="Drula E."/>
            <person name="Courty P.E."/>
            <person name="Chicoki N."/>
            <person name="Fauchery L."/>
            <person name="Kohler A."/>
            <person name="Kuo A."/>
            <person name="Labutti K."/>
            <person name="Pangilinan J."/>
            <person name="Lipzen A."/>
            <person name="Riley R."/>
            <person name="Andreopoulos W."/>
            <person name="He G."/>
            <person name="Johnson J."/>
            <person name="Barry K.W."/>
            <person name="Grigoriev I.V."/>
            <person name="Nagy L."/>
            <person name="Hibbett D."/>
            <person name="Henrissat B."/>
            <person name="Matheny P.B."/>
            <person name="Labbe J."/>
            <person name="Martin F."/>
        </authorList>
    </citation>
    <scope>NUCLEOTIDE SEQUENCE</scope>
    <source>
        <strain evidence="1">EC-137</strain>
    </source>
</reference>
<reference evidence="1" key="2">
    <citation type="journal article" date="2022" name="New Phytol.">
        <title>Evolutionary transition to the ectomycorrhizal habit in the genomes of a hyperdiverse lineage of mushroom-forming fungi.</title>
        <authorList>
            <person name="Looney B."/>
            <person name="Miyauchi S."/>
            <person name="Morin E."/>
            <person name="Drula E."/>
            <person name="Courty P.E."/>
            <person name="Kohler A."/>
            <person name="Kuo A."/>
            <person name="LaButti K."/>
            <person name="Pangilinan J."/>
            <person name="Lipzen A."/>
            <person name="Riley R."/>
            <person name="Andreopoulos W."/>
            <person name="He G."/>
            <person name="Johnson J."/>
            <person name="Nolan M."/>
            <person name="Tritt A."/>
            <person name="Barry K.W."/>
            <person name="Grigoriev I.V."/>
            <person name="Nagy L.G."/>
            <person name="Hibbett D."/>
            <person name="Henrissat B."/>
            <person name="Matheny P.B."/>
            <person name="Labbe J."/>
            <person name="Martin F.M."/>
        </authorList>
    </citation>
    <scope>NUCLEOTIDE SEQUENCE</scope>
    <source>
        <strain evidence="1">EC-137</strain>
    </source>
</reference>
<protein>
    <submittedName>
        <fullName evidence="1">Uncharacterized protein</fullName>
    </submittedName>
</protein>